<dbReference type="InterPro" id="IPR017853">
    <property type="entry name" value="GH"/>
</dbReference>
<dbReference type="AlphaFoldDB" id="A0A843W112"/>
<evidence type="ECO:0000256" key="2">
    <source>
        <dbReference type="ARBA" id="ARBA00022801"/>
    </source>
</evidence>
<dbReference type="PANTHER" id="PTHR31263:SF44">
    <property type="entry name" value="OS04G0481200 PROTEIN"/>
    <property type="match status" value="1"/>
</dbReference>
<dbReference type="Pfam" id="PF00150">
    <property type="entry name" value="Cellulase"/>
    <property type="match status" value="2"/>
</dbReference>
<dbReference type="PANTHER" id="PTHR31263">
    <property type="entry name" value="CELLULASE FAMILY PROTEIN (AFU_ORTHOLOGUE AFUA_5G14560)"/>
    <property type="match status" value="1"/>
</dbReference>
<keyword evidence="2" id="KW-0378">Hydrolase</keyword>
<dbReference type="Gene3D" id="3.20.20.80">
    <property type="entry name" value="Glycosidases"/>
    <property type="match status" value="2"/>
</dbReference>
<reference evidence="6" key="1">
    <citation type="submission" date="2017-07" db="EMBL/GenBank/DDBJ databases">
        <title>Taro Niue Genome Assembly and Annotation.</title>
        <authorList>
            <person name="Atibalentja N."/>
            <person name="Keating K."/>
            <person name="Fields C.J."/>
        </authorList>
    </citation>
    <scope>NUCLEOTIDE SEQUENCE</scope>
    <source>
        <strain evidence="6">Niue_2</strain>
        <tissue evidence="6">Leaf</tissue>
    </source>
</reference>
<evidence type="ECO:0000313" key="6">
    <source>
        <dbReference type="EMBL" id="MQM01746.1"/>
    </source>
</evidence>
<dbReference type="Gene3D" id="2.80.10.50">
    <property type="match status" value="1"/>
</dbReference>
<sequence>MGSGGTLLLLFLLFFALSFPALGVRLRLGRAAITLPLRTDSRWVVDGGGRRVKLACVNWAAHMEPMLAEGLGKQPLDGISKRVAAMGFNCVRLTWALYMLTDASLAGLTATASLERLGLAESAAAVRVNNPHLADLTVVQAFQAVVANLASNGIMVILDNQISKPEWCCSRYDGNGFFGDEYFDPDEWVRGLTQMATLFNGTSNVVGMSLRNELRGPRQNVTEWYRYMLRGAEAVHSANPDVLVILSGLDYDKDLSFLAEKPAELSFAGKLVFELHWYGFSDGGDWESGNPNEVCGGVVRNVTRKGCFLLEQGWPLFLGEFGVDQGSLSPADGRFLSCFLSVAAELDLDWALWALQGSYYVREGMLAYDETYGILSWDWCKARNSYFLPRIAALQSPMQGPGLSDSSRYKIIFHPLTGQCITRNRHLQLDTLQLGPCAGSEAWSYDGGGRLVLEGALLCLQADGPGKPARLGVGCSNANSSWQLISDSKMHLSSVVATDGSWVCLEAAADGAVVTNPCKCLGREEAACDPQSQKGLESRSTQAEISVYYVLINTYTDPCSTRHKTMKPLLFFLLLLLCPNLYLLRVAKALPLSTNSRWIVDEAGARVKLACVNWVSHLETVLAEGLSKQPLDSISKKIAATGFNCVRFTWPLFLATNDSLASLTVRQSFQSLGLIESIAGIRVNNPTLLDLPLIQAFQAVVSNLGSNNLMVILDNHLSKPGWCCSNTDGNGFFGDQYFDPEEWINGLTRMATLFNGTGNVVGMSLRNELRGPRQNVSEWYRYMTRGAEAVHAANPDVLVILSGLSFDLDLTFLAQRQVSLTFTGKLVFEVHWYAFSDGQAWANGNQNQVCGSVAASVMRRAGYLLGRGWPLLLSEFGVDQRGVNVNDNRYLSCALAVAAELDVDWALWALQGSYYTRQGTLALDETYGLLDWSWCGLRSAAFLRRISPLQSPFQGPGLSDSPPYKILFHPATGLCLLRKSLVDPLLLGPCSETDAWNYTAQQSLVLRDSPLLCLRAEGPGSAAKLSLVCGGADARWAPYSDSKMHLASQLLSDGATALCLDVGPDGSTVVTNPCKCLRGDRTCQPDSQWFKLVSSSRPIAGKTSAVLGLPTSLGGDRWGLSTLAAAGSHPAS</sequence>
<protein>
    <recommendedName>
        <fullName evidence="5">Glycoside hydrolase family 5 domain-containing protein</fullName>
    </recommendedName>
</protein>
<dbReference type="GO" id="GO:0000272">
    <property type="term" value="P:polysaccharide catabolic process"/>
    <property type="evidence" value="ECO:0007669"/>
    <property type="project" value="InterPro"/>
</dbReference>
<gene>
    <name evidence="6" type="ORF">Taro_034499</name>
</gene>
<keyword evidence="3" id="KW-0326">Glycosidase</keyword>
<dbReference type="EMBL" id="NMUH01002726">
    <property type="protein sequence ID" value="MQM01746.1"/>
    <property type="molecule type" value="Genomic_DNA"/>
</dbReference>
<feature type="chain" id="PRO_5032660271" description="Glycoside hydrolase family 5 domain-containing protein" evidence="4">
    <location>
        <begin position="24"/>
        <end position="1132"/>
    </location>
</feature>
<keyword evidence="7" id="KW-1185">Reference proteome</keyword>
<feature type="signal peptide" evidence="4">
    <location>
        <begin position="1"/>
        <end position="23"/>
    </location>
</feature>
<dbReference type="Proteomes" id="UP000652761">
    <property type="component" value="Unassembled WGS sequence"/>
</dbReference>
<dbReference type="InterPro" id="IPR001547">
    <property type="entry name" value="Glyco_hydro_5"/>
</dbReference>
<evidence type="ECO:0000256" key="4">
    <source>
        <dbReference type="SAM" id="SignalP"/>
    </source>
</evidence>
<proteinExistence type="inferred from homology"/>
<dbReference type="GO" id="GO:0004553">
    <property type="term" value="F:hydrolase activity, hydrolyzing O-glycosyl compounds"/>
    <property type="evidence" value="ECO:0007669"/>
    <property type="project" value="InterPro"/>
</dbReference>
<dbReference type="OrthoDB" id="442731at2759"/>
<comment type="similarity">
    <text evidence="1">Belongs to the glycosyl hydrolase 5 (cellulase A) family.</text>
</comment>
<feature type="domain" description="Glycoside hydrolase family 5" evidence="5">
    <location>
        <begin position="77"/>
        <end position="356"/>
    </location>
</feature>
<dbReference type="InterPro" id="IPR035992">
    <property type="entry name" value="Ricin_B-like_lectins"/>
</dbReference>
<feature type="domain" description="Glycoside hydrolase family 5" evidence="5">
    <location>
        <begin position="630"/>
        <end position="911"/>
    </location>
</feature>
<evidence type="ECO:0000256" key="1">
    <source>
        <dbReference type="ARBA" id="ARBA00005641"/>
    </source>
</evidence>
<evidence type="ECO:0000313" key="7">
    <source>
        <dbReference type="Proteomes" id="UP000652761"/>
    </source>
</evidence>
<dbReference type="SUPFAM" id="SSF50370">
    <property type="entry name" value="Ricin B-like lectins"/>
    <property type="match status" value="2"/>
</dbReference>
<accession>A0A843W112</accession>
<dbReference type="SUPFAM" id="SSF51445">
    <property type="entry name" value="(Trans)glycosidases"/>
    <property type="match status" value="2"/>
</dbReference>
<organism evidence="6 7">
    <name type="scientific">Colocasia esculenta</name>
    <name type="common">Wild taro</name>
    <name type="synonym">Arum esculentum</name>
    <dbReference type="NCBI Taxonomy" id="4460"/>
    <lineage>
        <taxon>Eukaryota</taxon>
        <taxon>Viridiplantae</taxon>
        <taxon>Streptophyta</taxon>
        <taxon>Embryophyta</taxon>
        <taxon>Tracheophyta</taxon>
        <taxon>Spermatophyta</taxon>
        <taxon>Magnoliopsida</taxon>
        <taxon>Liliopsida</taxon>
        <taxon>Araceae</taxon>
        <taxon>Aroideae</taxon>
        <taxon>Colocasieae</taxon>
        <taxon>Colocasia</taxon>
    </lineage>
</organism>
<keyword evidence="4" id="KW-0732">Signal</keyword>
<evidence type="ECO:0000256" key="3">
    <source>
        <dbReference type="ARBA" id="ARBA00023295"/>
    </source>
</evidence>
<name>A0A843W112_COLES</name>
<comment type="caution">
    <text evidence="6">The sequence shown here is derived from an EMBL/GenBank/DDBJ whole genome shotgun (WGS) entry which is preliminary data.</text>
</comment>
<evidence type="ECO:0000259" key="5">
    <source>
        <dbReference type="Pfam" id="PF00150"/>
    </source>
</evidence>